<proteinExistence type="predicted"/>
<organism evidence="1 2">
    <name type="scientific">Elysia crispata</name>
    <name type="common">lettuce slug</name>
    <dbReference type="NCBI Taxonomy" id="231223"/>
    <lineage>
        <taxon>Eukaryota</taxon>
        <taxon>Metazoa</taxon>
        <taxon>Spiralia</taxon>
        <taxon>Lophotrochozoa</taxon>
        <taxon>Mollusca</taxon>
        <taxon>Gastropoda</taxon>
        <taxon>Heterobranchia</taxon>
        <taxon>Euthyneura</taxon>
        <taxon>Panpulmonata</taxon>
        <taxon>Sacoglossa</taxon>
        <taxon>Placobranchoidea</taxon>
        <taxon>Plakobranchidae</taxon>
        <taxon>Elysia</taxon>
    </lineage>
</organism>
<comment type="caution">
    <text evidence="1">The sequence shown here is derived from an EMBL/GenBank/DDBJ whole genome shotgun (WGS) entry which is preliminary data.</text>
</comment>
<keyword evidence="2" id="KW-1185">Reference proteome</keyword>
<dbReference type="AlphaFoldDB" id="A0AAE0YYE0"/>
<protein>
    <submittedName>
        <fullName evidence="1">Uncharacterized protein</fullName>
    </submittedName>
</protein>
<name>A0AAE0YYE0_9GAST</name>
<reference evidence="1" key="1">
    <citation type="journal article" date="2023" name="G3 (Bethesda)">
        <title>A reference genome for the long-term kleptoplast-retaining sea slug Elysia crispata morphotype clarki.</title>
        <authorList>
            <person name="Eastman K.E."/>
            <person name="Pendleton A.L."/>
            <person name="Shaikh M.A."/>
            <person name="Suttiyut T."/>
            <person name="Ogas R."/>
            <person name="Tomko P."/>
            <person name="Gavelis G."/>
            <person name="Widhalm J.R."/>
            <person name="Wisecaver J.H."/>
        </authorList>
    </citation>
    <scope>NUCLEOTIDE SEQUENCE</scope>
    <source>
        <strain evidence="1">ECLA1</strain>
    </source>
</reference>
<dbReference type="EMBL" id="JAWDGP010005130">
    <property type="protein sequence ID" value="KAK3759380.1"/>
    <property type="molecule type" value="Genomic_DNA"/>
</dbReference>
<accession>A0AAE0YYE0</accession>
<evidence type="ECO:0000313" key="2">
    <source>
        <dbReference type="Proteomes" id="UP001283361"/>
    </source>
</evidence>
<gene>
    <name evidence="1" type="ORF">RRG08_023498</name>
</gene>
<evidence type="ECO:0000313" key="1">
    <source>
        <dbReference type="EMBL" id="KAK3759380.1"/>
    </source>
</evidence>
<dbReference type="Proteomes" id="UP001283361">
    <property type="component" value="Unassembled WGS sequence"/>
</dbReference>
<sequence>MIRTATRTTVEIVGEAVQLKNSKTIPQINSGTRTSFPVAITSPCYFGRIGSRYSAANITVQAPLRQLHPSPEGLTPRLAVPSLQCYSVSRDKQSERGTGSARNPSLTNLCGLALSVIALPSWSGPDSYQKWLCRTGLDSCDSPTSDLSIESPLCFQDFISAVW</sequence>